<name>A0ABN6XLK4_9MICO</name>
<accession>A0ABN6XLK4</accession>
<sequence>MKRGLVVLDPAEIAESEWADRIATVQQRLKAEGVDVGIVYNDVSRGDDIGYLTNLVIYWNEGVLAIPAEGEATLLTKLSKRVFSWMQRTSMLEDLRSGPSFGKLVASYVAGRPAGTIGVIDAALWPAAVVAEIEAAVPDWTVKPLGSLVRDVRAQPSEAEVALLRAGVAALRAALADATVAGLSMRERLAAVDRVTRHAGFADALVRGAEDGGHVTMEVAGEYRHGWLLAGRTFGDEPWLPLLADAQRAAFVEVRAGAAFSAAEAAATIALQALPEGSVTSIRWINQADFATGGELQPVADAPAAGEVGAVVIEVIDVAGVRSVLTDTVLVTAEGADPLTAARSTDSSDQENNGI</sequence>
<evidence type="ECO:0000259" key="1">
    <source>
        <dbReference type="Pfam" id="PF01321"/>
    </source>
</evidence>
<dbReference type="InterPro" id="IPR029149">
    <property type="entry name" value="Creatin/AminoP/Spt16_N"/>
</dbReference>
<evidence type="ECO:0000313" key="3">
    <source>
        <dbReference type="Proteomes" id="UP001321498"/>
    </source>
</evidence>
<proteinExistence type="predicted"/>
<feature type="domain" description="Creatinase N-terminal" evidence="1">
    <location>
        <begin position="21"/>
        <end position="154"/>
    </location>
</feature>
<gene>
    <name evidence="2" type="ORF">GCM10025866_09570</name>
</gene>
<protein>
    <recommendedName>
        <fullName evidence="1">Creatinase N-terminal domain-containing protein</fullName>
    </recommendedName>
</protein>
<dbReference type="Pfam" id="PF01321">
    <property type="entry name" value="Creatinase_N"/>
    <property type="match status" value="1"/>
</dbReference>
<dbReference type="SUPFAM" id="SSF53092">
    <property type="entry name" value="Creatinase/prolidase N-terminal domain"/>
    <property type="match status" value="1"/>
</dbReference>
<dbReference type="InterPro" id="IPR000587">
    <property type="entry name" value="Creatinase_N"/>
</dbReference>
<dbReference type="Proteomes" id="UP001321498">
    <property type="component" value="Chromosome"/>
</dbReference>
<keyword evidence="3" id="KW-1185">Reference proteome</keyword>
<dbReference type="Gene3D" id="3.40.350.10">
    <property type="entry name" value="Creatinase/prolidase N-terminal domain"/>
    <property type="match status" value="1"/>
</dbReference>
<reference evidence="3" key="1">
    <citation type="journal article" date="2019" name="Int. J. Syst. Evol. Microbiol.">
        <title>The Global Catalogue of Microorganisms (GCM) 10K type strain sequencing project: providing services to taxonomists for standard genome sequencing and annotation.</title>
        <authorList>
            <consortium name="The Broad Institute Genomics Platform"/>
            <consortium name="The Broad Institute Genome Sequencing Center for Infectious Disease"/>
            <person name="Wu L."/>
            <person name="Ma J."/>
        </authorList>
    </citation>
    <scope>NUCLEOTIDE SEQUENCE [LARGE SCALE GENOMIC DNA]</scope>
    <source>
        <strain evidence="3">NBRC 108725</strain>
    </source>
</reference>
<dbReference type="EMBL" id="AP027731">
    <property type="protein sequence ID" value="BDZ45048.1"/>
    <property type="molecule type" value="Genomic_DNA"/>
</dbReference>
<organism evidence="2 3">
    <name type="scientific">Naasia aerilata</name>
    <dbReference type="NCBI Taxonomy" id="1162966"/>
    <lineage>
        <taxon>Bacteria</taxon>
        <taxon>Bacillati</taxon>
        <taxon>Actinomycetota</taxon>
        <taxon>Actinomycetes</taxon>
        <taxon>Micrococcales</taxon>
        <taxon>Microbacteriaceae</taxon>
        <taxon>Naasia</taxon>
    </lineage>
</organism>
<evidence type="ECO:0000313" key="2">
    <source>
        <dbReference type="EMBL" id="BDZ45048.1"/>
    </source>
</evidence>
<dbReference type="RefSeq" id="WP_286278441.1">
    <property type="nucleotide sequence ID" value="NZ_AP027731.1"/>
</dbReference>